<name>A0A179CVT5_BIBTR</name>
<comment type="caution">
    <text evidence="2">The sequence shown here is derived from an EMBL/GenBank/DDBJ whole genome shotgun (WGS) entry which is preliminary data.</text>
</comment>
<gene>
    <name evidence="2" type="ORF">F480_04740</name>
</gene>
<evidence type="ECO:0000313" key="2">
    <source>
        <dbReference type="EMBL" id="OAQ13740.1"/>
    </source>
</evidence>
<dbReference type="RefSeq" id="WP_064318386.1">
    <property type="nucleotide sequence ID" value="NZ_JACI01000002.1"/>
</dbReference>
<dbReference type="Gene3D" id="3.40.50.880">
    <property type="match status" value="1"/>
</dbReference>
<feature type="domain" description="Biotin-protein ligase N-terminal" evidence="1">
    <location>
        <begin position="4"/>
        <end position="211"/>
    </location>
</feature>
<dbReference type="Pfam" id="PF09825">
    <property type="entry name" value="BPL_N"/>
    <property type="match status" value="1"/>
</dbReference>
<protein>
    <submittedName>
        <fullName evidence="2">Biotin apo-protein ligase-like protein</fullName>
    </submittedName>
</protein>
<dbReference type="CDD" id="cd03144">
    <property type="entry name" value="GATase1_ScBLP_like"/>
    <property type="match status" value="1"/>
</dbReference>
<dbReference type="PATRIC" id="fig|1261658.3.peg.939"/>
<dbReference type="InterPro" id="IPR029062">
    <property type="entry name" value="Class_I_gatase-like"/>
</dbReference>
<sequence>MTRALIYADEGCSSVGIESLIIGVQQHLGLYAETVNAEQLLHSGLTNADLFIIPGGRDLPYCAKLNGRGNQLIRNFVAHGGYYVGICAGAYYACSALDFRGDGYRIQGMRELAFFDGTAIGSLPQLTQGKYYDESLKSKAITSLSLVGGKKIPAYYHGGCTFLPNNTASFEPIAYYADNSLAVLTGTFGQGNYLLSGIHFELQAQTYQTQIVNICLDEQQKQQEQQICHYFDQKYGVPIWQAIQKGLK</sequence>
<dbReference type="EMBL" id="JACI01000002">
    <property type="protein sequence ID" value="OAQ13740.1"/>
    <property type="molecule type" value="Genomic_DNA"/>
</dbReference>
<dbReference type="PIRSF" id="PIRSF016642">
    <property type="entry name" value="UCP016642"/>
    <property type="match status" value="1"/>
</dbReference>
<dbReference type="InterPro" id="IPR015834">
    <property type="entry name" value="UCP016642"/>
</dbReference>
<accession>A0A179CVT5</accession>
<dbReference type="InterPro" id="IPR019197">
    <property type="entry name" value="Biotin-prot_ligase_N"/>
</dbReference>
<dbReference type="SUPFAM" id="SSF52317">
    <property type="entry name" value="Class I glutamine amidotransferase-like"/>
    <property type="match status" value="1"/>
</dbReference>
<keyword evidence="2" id="KW-0436">Ligase</keyword>
<dbReference type="GO" id="GO:0016874">
    <property type="term" value="F:ligase activity"/>
    <property type="evidence" value="ECO:0007669"/>
    <property type="project" value="UniProtKB-KW"/>
</dbReference>
<reference evidence="2 3" key="1">
    <citation type="submission" date="2014-01" db="EMBL/GenBank/DDBJ databases">
        <authorList>
            <person name="Zuccon D."/>
        </authorList>
    </citation>
    <scope>NUCLEOTIDE SEQUENCE [LARGE SCALE GENOMIC DNA]</scope>
    <source>
        <strain evidence="2 3">Y31</strain>
    </source>
</reference>
<evidence type="ECO:0000259" key="1">
    <source>
        <dbReference type="Pfam" id="PF09825"/>
    </source>
</evidence>
<proteinExistence type="predicted"/>
<evidence type="ECO:0000313" key="3">
    <source>
        <dbReference type="Proteomes" id="UP000078358"/>
    </source>
</evidence>
<dbReference type="AlphaFoldDB" id="A0A179CVT5"/>
<dbReference type="Proteomes" id="UP000078358">
    <property type="component" value="Unassembled WGS sequence"/>
</dbReference>
<organism evidence="2 3">
    <name type="scientific">Bibersteinia trehalosi Y31</name>
    <dbReference type="NCBI Taxonomy" id="1261658"/>
    <lineage>
        <taxon>Bacteria</taxon>
        <taxon>Pseudomonadati</taxon>
        <taxon>Pseudomonadota</taxon>
        <taxon>Gammaproteobacteria</taxon>
        <taxon>Pasteurellales</taxon>
        <taxon>Pasteurellaceae</taxon>
        <taxon>Bibersteinia</taxon>
    </lineage>
</organism>